<organism evidence="4 5">
    <name type="scientific">Undibacterium rivi</name>
    <dbReference type="NCBI Taxonomy" id="2828729"/>
    <lineage>
        <taxon>Bacteria</taxon>
        <taxon>Pseudomonadati</taxon>
        <taxon>Pseudomonadota</taxon>
        <taxon>Betaproteobacteria</taxon>
        <taxon>Burkholderiales</taxon>
        <taxon>Oxalobacteraceae</taxon>
        <taxon>Undibacterium</taxon>
    </lineage>
</organism>
<evidence type="ECO:0000259" key="3">
    <source>
        <dbReference type="PROSITE" id="PS01124"/>
    </source>
</evidence>
<comment type="caution">
    <text evidence="4">The sequence shown here is derived from an EMBL/GenBank/DDBJ whole genome shotgun (WGS) entry which is preliminary data.</text>
</comment>
<dbReference type="RefSeq" id="WP_329604926.1">
    <property type="nucleotide sequence ID" value="NZ_JAGSPK010000003.1"/>
</dbReference>
<feature type="domain" description="HTH araC/xylS-type" evidence="3">
    <location>
        <begin position="22"/>
        <end position="122"/>
    </location>
</feature>
<dbReference type="SMART" id="SM00342">
    <property type="entry name" value="HTH_ARAC"/>
    <property type="match status" value="1"/>
</dbReference>
<dbReference type="InterPro" id="IPR018060">
    <property type="entry name" value="HTH_AraC"/>
</dbReference>
<evidence type="ECO:0000313" key="5">
    <source>
        <dbReference type="Proteomes" id="UP000682982"/>
    </source>
</evidence>
<dbReference type="PANTHER" id="PTHR11019:SF199">
    <property type="entry name" value="HTH-TYPE TRANSCRIPTIONAL REGULATOR NIMR"/>
    <property type="match status" value="1"/>
</dbReference>
<keyword evidence="5" id="KW-1185">Reference proteome</keyword>
<dbReference type="Gene3D" id="1.10.10.60">
    <property type="entry name" value="Homeodomain-like"/>
    <property type="match status" value="1"/>
</dbReference>
<sequence>MLLEQLEKSTIEKLYLPTSDNKKIRKIVDTLIAHPHDRSTLRQWAARLATNERSLGRLIERETGLSFGRWRQQLHLMLALSQLAEGRPVQAIAGHLGYASVNAFITMFKKALGKSPTQYFASICPPSPE</sequence>
<protein>
    <submittedName>
        <fullName evidence="4">Helix-turn-helix transcriptional regulator</fullName>
    </submittedName>
</protein>
<evidence type="ECO:0000313" key="4">
    <source>
        <dbReference type="EMBL" id="MBR7792674.1"/>
    </source>
</evidence>
<gene>
    <name evidence="4" type="ORF">KDM87_08725</name>
</gene>
<dbReference type="Pfam" id="PF12833">
    <property type="entry name" value="HTH_18"/>
    <property type="match status" value="1"/>
</dbReference>
<evidence type="ECO:0000256" key="1">
    <source>
        <dbReference type="ARBA" id="ARBA00023015"/>
    </source>
</evidence>
<keyword evidence="2" id="KW-0804">Transcription</keyword>
<evidence type="ECO:0000256" key="2">
    <source>
        <dbReference type="ARBA" id="ARBA00023163"/>
    </source>
</evidence>
<dbReference type="Proteomes" id="UP000682982">
    <property type="component" value="Unassembled WGS sequence"/>
</dbReference>
<dbReference type="EMBL" id="JAGSPK010000003">
    <property type="protein sequence ID" value="MBR7792674.1"/>
    <property type="molecule type" value="Genomic_DNA"/>
</dbReference>
<reference evidence="4 5" key="1">
    <citation type="submission" date="2021-04" db="EMBL/GenBank/DDBJ databases">
        <title>novel species isolated from subtropical streams in China.</title>
        <authorList>
            <person name="Lu H."/>
        </authorList>
    </citation>
    <scope>NUCLEOTIDE SEQUENCE [LARGE SCALE GENOMIC DNA]</scope>
    <source>
        <strain evidence="4 5">FT147W</strain>
    </source>
</reference>
<dbReference type="SUPFAM" id="SSF46689">
    <property type="entry name" value="Homeodomain-like"/>
    <property type="match status" value="2"/>
</dbReference>
<keyword evidence="1" id="KW-0805">Transcription regulation</keyword>
<accession>A0ABS5H1U1</accession>
<dbReference type="PROSITE" id="PS01124">
    <property type="entry name" value="HTH_ARAC_FAMILY_2"/>
    <property type="match status" value="1"/>
</dbReference>
<proteinExistence type="predicted"/>
<dbReference type="PANTHER" id="PTHR11019">
    <property type="entry name" value="HTH-TYPE TRANSCRIPTIONAL REGULATOR NIMR"/>
    <property type="match status" value="1"/>
</dbReference>
<name>A0ABS5H1U1_9BURK</name>
<dbReference type="InterPro" id="IPR009057">
    <property type="entry name" value="Homeodomain-like_sf"/>
</dbReference>